<comment type="caution">
    <text evidence="1">The sequence shown here is derived from an EMBL/GenBank/DDBJ whole genome shotgun (WGS) entry which is preliminary data.</text>
</comment>
<proteinExistence type="predicted"/>
<protein>
    <submittedName>
        <fullName evidence="1">Alkyl hydroperoxide reductase subunit C-like protein</fullName>
    </submittedName>
</protein>
<dbReference type="RefSeq" id="WP_020890816.1">
    <property type="nucleotide sequence ID" value="NZ_ATNM01000029.1"/>
</dbReference>
<organism evidence="1 2">
    <name type="scientific">Cyclobacterium qasimii M12-11B</name>
    <dbReference type="NCBI Taxonomy" id="641524"/>
    <lineage>
        <taxon>Bacteria</taxon>
        <taxon>Pseudomonadati</taxon>
        <taxon>Bacteroidota</taxon>
        <taxon>Cytophagia</taxon>
        <taxon>Cytophagales</taxon>
        <taxon>Cyclobacteriaceae</taxon>
        <taxon>Cyclobacterium</taxon>
    </lineage>
</organism>
<reference evidence="1 2" key="1">
    <citation type="journal article" date="2013" name="Genome Announc.">
        <title>Draft Genome Sequence of Cyclobacterium qasimii Strain M12-11BT, Isolated from Arctic Marine Sediment.</title>
        <authorList>
            <person name="Shivaji S."/>
            <person name="Ara S."/>
            <person name="Singh A."/>
            <person name="Kumar Pinnaka A."/>
        </authorList>
    </citation>
    <scope>NUCLEOTIDE SEQUENCE [LARGE SCALE GENOMIC DNA]</scope>
    <source>
        <strain evidence="1 2">M12-11B</strain>
    </source>
</reference>
<dbReference type="AlphaFoldDB" id="S7VLJ1"/>
<accession>S7VLJ1</accession>
<gene>
    <name evidence="1" type="ORF">ADICYQ_0666</name>
</gene>
<dbReference type="Proteomes" id="UP000014974">
    <property type="component" value="Unassembled WGS sequence"/>
</dbReference>
<name>S7VLJ1_9BACT</name>
<dbReference type="EMBL" id="ATNM01000029">
    <property type="protein sequence ID" value="EPR71075.1"/>
    <property type="molecule type" value="Genomic_DNA"/>
</dbReference>
<sequence>MENISEMKDQVVTMPRIGDKAPDFEAVTTKGKLNFQNLLKINGW</sequence>
<evidence type="ECO:0000313" key="2">
    <source>
        <dbReference type="Proteomes" id="UP000014974"/>
    </source>
</evidence>
<evidence type="ECO:0000313" key="1">
    <source>
        <dbReference type="EMBL" id="EPR71075.1"/>
    </source>
</evidence>